<evidence type="ECO:0000313" key="2">
    <source>
        <dbReference type="EMBL" id="CAK0784704.1"/>
    </source>
</evidence>
<feature type="signal peptide" evidence="1">
    <location>
        <begin position="1"/>
        <end position="26"/>
    </location>
</feature>
<keyword evidence="1" id="KW-0732">Signal</keyword>
<dbReference type="Proteomes" id="UP001314263">
    <property type="component" value="Unassembled WGS sequence"/>
</dbReference>
<protein>
    <submittedName>
        <fullName evidence="2">Uncharacterized protein</fullName>
    </submittedName>
</protein>
<evidence type="ECO:0000313" key="3">
    <source>
        <dbReference type="Proteomes" id="UP001314263"/>
    </source>
</evidence>
<accession>A0AAV1ICG7</accession>
<organism evidence="2 3">
    <name type="scientific">Coccomyxa viridis</name>
    <dbReference type="NCBI Taxonomy" id="1274662"/>
    <lineage>
        <taxon>Eukaryota</taxon>
        <taxon>Viridiplantae</taxon>
        <taxon>Chlorophyta</taxon>
        <taxon>core chlorophytes</taxon>
        <taxon>Trebouxiophyceae</taxon>
        <taxon>Trebouxiophyceae incertae sedis</taxon>
        <taxon>Coccomyxaceae</taxon>
        <taxon>Coccomyxa</taxon>
    </lineage>
</organism>
<dbReference type="EMBL" id="CAUYUE010000011">
    <property type="protein sequence ID" value="CAK0784704.1"/>
    <property type="molecule type" value="Genomic_DNA"/>
</dbReference>
<evidence type="ECO:0000256" key="1">
    <source>
        <dbReference type="SAM" id="SignalP"/>
    </source>
</evidence>
<comment type="caution">
    <text evidence="2">The sequence shown here is derived from an EMBL/GenBank/DDBJ whole genome shotgun (WGS) entry which is preliminary data.</text>
</comment>
<sequence>MSPSGLGAVLVVTGLLALASTRRAAATSARDDEAADNLGKSLASLFLLKEENVPAAKQSMNVFQATTHKHILKNGDAIKAEQNQQLEQYKQNAFTNPTLKYLNEGLAQRLEGLQPNATAIEDAMKPNPAYFTDPKQNVIKDFFKFATQSGTSGGSVSGPDVVSSSPCFIANTPAGVSVNAVGVDIRPLGIANLEYGVAIIPQAIDIQPALIQIKPYGVDISPIALDIEPLLISIRPRLETIAPQGLKVGPNLINVAGRRLLAGDSSSEEQPSNEELYLQSYRNWMQVTADLILKREATPQDAASFLAKVFDHTEQHLNSFQKMTQLFEGIVRQQGIFNHTQDYEELMAEFSQLYPVEILETFLNGSLHNPAFNISSLLPSGIAYKDPKFFDDSGSNITSSLQGLTVASSFVNYRPCLLATSPNGINVGPTGVLIQPVGILIQPKGVNIQPRGINFQPTLIYVNPAGESVSPEGLQIIPTLINIVPQLHMVGKAAKTIGDNFIAVDNKGKVKIGGSPAPSKTRR</sequence>
<name>A0AAV1ICG7_9CHLO</name>
<feature type="chain" id="PRO_5043348246" evidence="1">
    <location>
        <begin position="27"/>
        <end position="523"/>
    </location>
</feature>
<dbReference type="AlphaFoldDB" id="A0AAV1ICG7"/>
<keyword evidence="3" id="KW-1185">Reference proteome</keyword>
<proteinExistence type="predicted"/>
<gene>
    <name evidence="2" type="ORF">CVIRNUC_007908</name>
</gene>
<reference evidence="2 3" key="1">
    <citation type="submission" date="2023-10" db="EMBL/GenBank/DDBJ databases">
        <authorList>
            <person name="Maclean D."/>
            <person name="Macfadyen A."/>
        </authorList>
    </citation>
    <scope>NUCLEOTIDE SEQUENCE [LARGE SCALE GENOMIC DNA]</scope>
</reference>